<sequence length="173" mass="19643">MKDIILIIILQLIYVPMLALRTICMVKKLTLWTSIFGILESLIYVLGLSLVLTGEQTIVEMVVYAVGFGLGLIVGIQIENKIAIGYTSAVVNIRNKNQSLIDTLRAKGFGVTIFEGEGRESTRFRLDILTKRTKEKELLCLIQEYEPSAFIVFYEPTLFRGGYMSEMMKKRLH</sequence>
<feature type="domain" description="DUF5698" evidence="8">
    <location>
        <begin position="20"/>
        <end position="76"/>
    </location>
</feature>
<evidence type="ECO:0000256" key="2">
    <source>
        <dbReference type="ARBA" id="ARBA00022475"/>
    </source>
</evidence>
<dbReference type="InterPro" id="IPR019264">
    <property type="entry name" value="DUF2179"/>
</dbReference>
<dbReference type="InterPro" id="IPR044035">
    <property type="entry name" value="DUF5698"/>
</dbReference>
<dbReference type="CDD" id="cd16381">
    <property type="entry name" value="YitT_C_like_1"/>
    <property type="match status" value="1"/>
</dbReference>
<name>A0ABR9ZTX1_9FIRM</name>
<keyword evidence="10" id="KW-1185">Reference proteome</keyword>
<organism evidence="9 10">
    <name type="scientific">Fusibacter ferrireducens</name>
    <dbReference type="NCBI Taxonomy" id="2785058"/>
    <lineage>
        <taxon>Bacteria</taxon>
        <taxon>Bacillati</taxon>
        <taxon>Bacillota</taxon>
        <taxon>Clostridia</taxon>
        <taxon>Eubacteriales</taxon>
        <taxon>Eubacteriales Family XII. Incertae Sedis</taxon>
        <taxon>Fusibacter</taxon>
    </lineage>
</organism>
<keyword evidence="4 6" id="KW-1133">Transmembrane helix</keyword>
<evidence type="ECO:0000313" key="9">
    <source>
        <dbReference type="EMBL" id="MBF4693913.1"/>
    </source>
</evidence>
<gene>
    <name evidence="9" type="ORF">ISU02_12400</name>
</gene>
<keyword evidence="2 6" id="KW-1003">Cell membrane</keyword>
<feature type="domain" description="DUF2179" evidence="7">
    <location>
        <begin position="109"/>
        <end position="160"/>
    </location>
</feature>
<evidence type="ECO:0000259" key="8">
    <source>
        <dbReference type="Pfam" id="PF18955"/>
    </source>
</evidence>
<comment type="caution">
    <text evidence="9">The sequence shown here is derived from an EMBL/GenBank/DDBJ whole genome shotgun (WGS) entry which is preliminary data.</text>
</comment>
<feature type="transmembrane region" description="Helical" evidence="6">
    <location>
        <begin position="6"/>
        <end position="24"/>
    </location>
</feature>
<evidence type="ECO:0000256" key="5">
    <source>
        <dbReference type="ARBA" id="ARBA00023136"/>
    </source>
</evidence>
<feature type="transmembrane region" description="Helical" evidence="6">
    <location>
        <begin position="58"/>
        <end position="78"/>
    </location>
</feature>
<evidence type="ECO:0000313" key="10">
    <source>
        <dbReference type="Proteomes" id="UP000614200"/>
    </source>
</evidence>
<accession>A0ABR9ZTX1</accession>
<dbReference type="PANTHER" id="PTHR40060">
    <property type="entry name" value="UPF0316 PROTEIN YEBE"/>
    <property type="match status" value="1"/>
</dbReference>
<feature type="transmembrane region" description="Helical" evidence="6">
    <location>
        <begin position="31"/>
        <end position="52"/>
    </location>
</feature>
<reference evidence="9 10" key="1">
    <citation type="submission" date="2020-11" db="EMBL/GenBank/DDBJ databases">
        <title>Fusibacter basophilias sp. nov.</title>
        <authorList>
            <person name="Qiu D."/>
        </authorList>
    </citation>
    <scope>NUCLEOTIDE SEQUENCE [LARGE SCALE GENOMIC DNA]</scope>
    <source>
        <strain evidence="9 10">Q10-2</strain>
    </source>
</reference>
<dbReference type="PANTHER" id="PTHR40060:SF1">
    <property type="entry name" value="UPF0316 PROTEIN YEBE"/>
    <property type="match status" value="1"/>
</dbReference>
<evidence type="ECO:0000256" key="3">
    <source>
        <dbReference type="ARBA" id="ARBA00022692"/>
    </source>
</evidence>
<evidence type="ECO:0000256" key="4">
    <source>
        <dbReference type="ARBA" id="ARBA00022989"/>
    </source>
</evidence>
<evidence type="ECO:0000256" key="1">
    <source>
        <dbReference type="ARBA" id="ARBA00004651"/>
    </source>
</evidence>
<evidence type="ECO:0000259" key="7">
    <source>
        <dbReference type="Pfam" id="PF10035"/>
    </source>
</evidence>
<comment type="subcellular location">
    <subcellularLocation>
        <location evidence="1 6">Cell membrane</location>
        <topology evidence="1 6">Multi-pass membrane protein</topology>
    </subcellularLocation>
</comment>
<dbReference type="EMBL" id="JADKNH010000007">
    <property type="protein sequence ID" value="MBF4693913.1"/>
    <property type="molecule type" value="Genomic_DNA"/>
</dbReference>
<dbReference type="NCBIfam" id="NF003194">
    <property type="entry name" value="PRK04164.1-5"/>
    <property type="match status" value="1"/>
</dbReference>
<dbReference type="HAMAP" id="MF_01515">
    <property type="entry name" value="UPF0316"/>
    <property type="match status" value="1"/>
</dbReference>
<dbReference type="Pfam" id="PF18955">
    <property type="entry name" value="DUF5698"/>
    <property type="match status" value="1"/>
</dbReference>
<dbReference type="Pfam" id="PF10035">
    <property type="entry name" value="DUF2179"/>
    <property type="match status" value="1"/>
</dbReference>
<dbReference type="Proteomes" id="UP000614200">
    <property type="component" value="Unassembled WGS sequence"/>
</dbReference>
<keyword evidence="5 6" id="KW-0472">Membrane</keyword>
<dbReference type="InterPro" id="IPR022930">
    <property type="entry name" value="UPF0316"/>
</dbReference>
<evidence type="ECO:0000256" key="6">
    <source>
        <dbReference type="HAMAP-Rule" id="MF_01515"/>
    </source>
</evidence>
<dbReference type="RefSeq" id="WP_194702154.1">
    <property type="nucleotide sequence ID" value="NZ_JADKNH010000007.1"/>
</dbReference>
<proteinExistence type="inferred from homology"/>
<comment type="similarity">
    <text evidence="6">Belongs to the UPF0316 family.</text>
</comment>
<protein>
    <recommendedName>
        <fullName evidence="6">UPF0316 protein ISU02_12400</fullName>
    </recommendedName>
</protein>
<keyword evidence="3 6" id="KW-0812">Transmembrane</keyword>